<evidence type="ECO:0000313" key="2">
    <source>
        <dbReference type="EMBL" id="QJH95070.1"/>
    </source>
</evidence>
<dbReference type="EMBL" id="MT144612">
    <property type="protein sequence ID" value="QJH95070.1"/>
    <property type="molecule type" value="Genomic_DNA"/>
</dbReference>
<protein>
    <recommendedName>
        <fullName evidence="3">VRR-NUC domain-containing protein</fullName>
    </recommendedName>
</protein>
<dbReference type="EMBL" id="MT143985">
    <property type="protein sequence ID" value="QJA45071.1"/>
    <property type="molecule type" value="Genomic_DNA"/>
</dbReference>
<gene>
    <name evidence="1" type="ORF">TM448A00172_0030</name>
    <name evidence="2" type="ORF">TM448B00344_0016</name>
</gene>
<reference evidence="1" key="1">
    <citation type="submission" date="2020-03" db="EMBL/GenBank/DDBJ databases">
        <title>The deep terrestrial virosphere.</title>
        <authorList>
            <person name="Holmfeldt K."/>
            <person name="Nilsson E."/>
            <person name="Simone D."/>
            <person name="Lopez-Fernandez M."/>
            <person name="Wu X."/>
            <person name="de Brujin I."/>
            <person name="Lundin D."/>
            <person name="Andersson A."/>
            <person name="Bertilsson S."/>
            <person name="Dopson M."/>
        </authorList>
    </citation>
    <scope>NUCLEOTIDE SEQUENCE</scope>
    <source>
        <strain evidence="1">TM448A00172</strain>
        <strain evidence="2">TM448B00344</strain>
    </source>
</reference>
<organism evidence="1">
    <name type="scientific">viral metagenome</name>
    <dbReference type="NCBI Taxonomy" id="1070528"/>
    <lineage>
        <taxon>unclassified sequences</taxon>
        <taxon>metagenomes</taxon>
        <taxon>organismal metagenomes</taxon>
    </lineage>
</organism>
<dbReference type="InterPro" id="IPR011856">
    <property type="entry name" value="tRNA_endonuc-like_dom_sf"/>
</dbReference>
<accession>A0A6H1ZCB6</accession>
<dbReference type="SUPFAM" id="SSF52980">
    <property type="entry name" value="Restriction endonuclease-like"/>
    <property type="match status" value="1"/>
</dbReference>
<proteinExistence type="predicted"/>
<dbReference type="InterPro" id="IPR011335">
    <property type="entry name" value="Restrct_endonuc-II-like"/>
</dbReference>
<evidence type="ECO:0008006" key="3">
    <source>
        <dbReference type="Google" id="ProtNLM"/>
    </source>
</evidence>
<dbReference type="GO" id="GO:0003676">
    <property type="term" value="F:nucleic acid binding"/>
    <property type="evidence" value="ECO:0007669"/>
    <property type="project" value="InterPro"/>
</dbReference>
<evidence type="ECO:0000313" key="1">
    <source>
        <dbReference type="EMBL" id="QJA45071.1"/>
    </source>
</evidence>
<dbReference type="Gene3D" id="3.40.1350.10">
    <property type="match status" value="1"/>
</dbReference>
<dbReference type="AlphaFoldDB" id="A0A6H1ZCB6"/>
<name>A0A6H1ZCB6_9ZZZZ</name>
<sequence>MSETDIQRTILEGLWYNRVIAWRYQNIPVPIRQGGRITGLRRVDQNNIGLPDIMAIYKGMFYGIEVKTRIGRQSKDQKEWERKINEAGGKYILARSWEDVKEGMKLC</sequence>